<keyword evidence="2 6" id="KW-0813">Transport</keyword>
<evidence type="ECO:0008006" key="11">
    <source>
        <dbReference type="Google" id="ProtNLM"/>
    </source>
</evidence>
<feature type="transmembrane region" description="Helical" evidence="8">
    <location>
        <begin position="68"/>
        <end position="89"/>
    </location>
</feature>
<dbReference type="GO" id="GO:0016020">
    <property type="term" value="C:membrane"/>
    <property type="evidence" value="ECO:0007669"/>
    <property type="project" value="UniProtKB-SubCell"/>
</dbReference>
<dbReference type="Proteomes" id="UP001359559">
    <property type="component" value="Unassembled WGS sequence"/>
</dbReference>
<protein>
    <recommendedName>
        <fullName evidence="11">Aquaporin NIP7-1</fullName>
    </recommendedName>
</protein>
<dbReference type="PRINTS" id="PR00783">
    <property type="entry name" value="MINTRINSICP"/>
</dbReference>
<dbReference type="InterPro" id="IPR000425">
    <property type="entry name" value="MIP"/>
</dbReference>
<feature type="transmembrane region" description="Helical" evidence="8">
    <location>
        <begin position="213"/>
        <end position="233"/>
    </location>
</feature>
<accession>A0AAN9IHM1</accession>
<sequence>MCEQQKIFEKQPSRGSSNYSSSSTTSMSGDDKEIGYRASTSRHQYLLANNSILHFLCIKIHLNFIRMVMAEVVGTFILMFCVCGIIASTQFQNGAVGLLEYAATAGLTVVVIIFSIGPISCAHVNPAVTIAFATMGQFSWFKVPAYIIAQTVGSMSATYIGSHVYGIKSDVMMTKPLQGCNSAFWVEVIATFIIMFLIAALTFQSQSVGQLSGFVAGMAIGLAVLITGPVSGGSLNPARSLGPAIISWKFKDIWIYMVAPSVGAVAGALMFRFLRLRDQSLSFSNISDVGPHPLPLCARRSGPVILQVGKKIGVYSLKE</sequence>
<comment type="similarity">
    <text evidence="6">Belongs to the MIP/aquaporin (TC 1.A.8) family.</text>
</comment>
<evidence type="ECO:0000256" key="2">
    <source>
        <dbReference type="ARBA" id="ARBA00022448"/>
    </source>
</evidence>
<organism evidence="9 10">
    <name type="scientific">Clitoria ternatea</name>
    <name type="common">Butterfly pea</name>
    <dbReference type="NCBI Taxonomy" id="43366"/>
    <lineage>
        <taxon>Eukaryota</taxon>
        <taxon>Viridiplantae</taxon>
        <taxon>Streptophyta</taxon>
        <taxon>Embryophyta</taxon>
        <taxon>Tracheophyta</taxon>
        <taxon>Spermatophyta</taxon>
        <taxon>Magnoliopsida</taxon>
        <taxon>eudicotyledons</taxon>
        <taxon>Gunneridae</taxon>
        <taxon>Pentapetalae</taxon>
        <taxon>rosids</taxon>
        <taxon>fabids</taxon>
        <taxon>Fabales</taxon>
        <taxon>Fabaceae</taxon>
        <taxon>Papilionoideae</taxon>
        <taxon>50 kb inversion clade</taxon>
        <taxon>NPAAA clade</taxon>
        <taxon>indigoferoid/millettioid clade</taxon>
        <taxon>Phaseoleae</taxon>
        <taxon>Clitoria</taxon>
    </lineage>
</organism>
<dbReference type="Gene3D" id="1.20.1080.10">
    <property type="entry name" value="Glycerol uptake facilitator protein"/>
    <property type="match status" value="1"/>
</dbReference>
<evidence type="ECO:0000256" key="3">
    <source>
        <dbReference type="ARBA" id="ARBA00022692"/>
    </source>
</evidence>
<feature type="region of interest" description="Disordered" evidence="7">
    <location>
        <begin position="1"/>
        <end position="32"/>
    </location>
</feature>
<dbReference type="InterPro" id="IPR022357">
    <property type="entry name" value="MIP_CS"/>
</dbReference>
<dbReference type="PANTHER" id="PTHR45724:SF26">
    <property type="entry name" value="AQUAPORIN NIP7-1-RELATED"/>
    <property type="match status" value="1"/>
</dbReference>
<keyword evidence="4 8" id="KW-1133">Transmembrane helix</keyword>
<keyword evidence="3 6" id="KW-0812">Transmembrane</keyword>
<keyword evidence="10" id="KW-1185">Reference proteome</keyword>
<dbReference type="GO" id="GO:0015267">
    <property type="term" value="F:channel activity"/>
    <property type="evidence" value="ECO:0007669"/>
    <property type="project" value="InterPro"/>
</dbReference>
<evidence type="ECO:0000256" key="6">
    <source>
        <dbReference type="RuleBase" id="RU000477"/>
    </source>
</evidence>
<dbReference type="SUPFAM" id="SSF81338">
    <property type="entry name" value="Aquaporin-like"/>
    <property type="match status" value="1"/>
</dbReference>
<dbReference type="EMBL" id="JAYKXN010000006">
    <property type="protein sequence ID" value="KAK7277570.1"/>
    <property type="molecule type" value="Genomic_DNA"/>
</dbReference>
<evidence type="ECO:0000256" key="1">
    <source>
        <dbReference type="ARBA" id="ARBA00004141"/>
    </source>
</evidence>
<keyword evidence="5 8" id="KW-0472">Membrane</keyword>
<evidence type="ECO:0000256" key="7">
    <source>
        <dbReference type="SAM" id="MobiDB-lite"/>
    </source>
</evidence>
<evidence type="ECO:0000256" key="8">
    <source>
        <dbReference type="SAM" id="Phobius"/>
    </source>
</evidence>
<feature type="transmembrane region" description="Helical" evidence="8">
    <location>
        <begin position="143"/>
        <end position="162"/>
    </location>
</feature>
<proteinExistence type="inferred from homology"/>
<dbReference type="InterPro" id="IPR023271">
    <property type="entry name" value="Aquaporin-like"/>
</dbReference>
<comment type="caution">
    <text evidence="9">The sequence shown here is derived from an EMBL/GenBank/DDBJ whole genome shotgun (WGS) entry which is preliminary data.</text>
</comment>
<feature type="compositionally biased region" description="Low complexity" evidence="7">
    <location>
        <begin position="13"/>
        <end position="28"/>
    </location>
</feature>
<dbReference type="InterPro" id="IPR034294">
    <property type="entry name" value="Aquaporin_transptr"/>
</dbReference>
<evidence type="ECO:0000313" key="9">
    <source>
        <dbReference type="EMBL" id="KAK7277570.1"/>
    </source>
</evidence>
<dbReference type="Pfam" id="PF00230">
    <property type="entry name" value="MIP"/>
    <property type="match status" value="1"/>
</dbReference>
<gene>
    <name evidence="9" type="ORF">RJT34_22585</name>
</gene>
<evidence type="ECO:0000256" key="4">
    <source>
        <dbReference type="ARBA" id="ARBA00022989"/>
    </source>
</evidence>
<comment type="subcellular location">
    <subcellularLocation>
        <location evidence="1">Membrane</location>
        <topology evidence="1">Multi-pass membrane protein</topology>
    </subcellularLocation>
</comment>
<name>A0AAN9IHM1_CLITE</name>
<dbReference type="PANTHER" id="PTHR45724">
    <property type="entry name" value="AQUAPORIN NIP2-1"/>
    <property type="match status" value="1"/>
</dbReference>
<dbReference type="AlphaFoldDB" id="A0AAN9IHM1"/>
<feature type="compositionally biased region" description="Basic and acidic residues" evidence="7">
    <location>
        <begin position="1"/>
        <end position="12"/>
    </location>
</feature>
<feature type="transmembrane region" description="Helical" evidence="8">
    <location>
        <begin position="101"/>
        <end position="122"/>
    </location>
</feature>
<evidence type="ECO:0000256" key="5">
    <source>
        <dbReference type="ARBA" id="ARBA00023136"/>
    </source>
</evidence>
<reference evidence="9 10" key="1">
    <citation type="submission" date="2024-01" db="EMBL/GenBank/DDBJ databases">
        <title>The genomes of 5 underutilized Papilionoideae crops provide insights into root nodulation and disease resistance.</title>
        <authorList>
            <person name="Yuan L."/>
        </authorList>
    </citation>
    <scope>NUCLEOTIDE SEQUENCE [LARGE SCALE GENOMIC DNA]</scope>
    <source>
        <strain evidence="9">LY-2023</strain>
        <tissue evidence="9">Leaf</tissue>
    </source>
</reference>
<feature type="transmembrane region" description="Helical" evidence="8">
    <location>
        <begin position="182"/>
        <end position="201"/>
    </location>
</feature>
<dbReference type="PROSITE" id="PS00221">
    <property type="entry name" value="MIP"/>
    <property type="match status" value="1"/>
</dbReference>
<feature type="transmembrane region" description="Helical" evidence="8">
    <location>
        <begin position="253"/>
        <end position="274"/>
    </location>
</feature>
<evidence type="ECO:0000313" key="10">
    <source>
        <dbReference type="Proteomes" id="UP001359559"/>
    </source>
</evidence>